<dbReference type="AlphaFoldDB" id="A0A2S8AB79"/>
<accession>A0A2S8AB79</accession>
<dbReference type="SUPFAM" id="SSF109604">
    <property type="entry name" value="HD-domain/PDEase-like"/>
    <property type="match status" value="1"/>
</dbReference>
<dbReference type="CDD" id="cd00077">
    <property type="entry name" value="HDc"/>
    <property type="match status" value="1"/>
</dbReference>
<organism evidence="2 3">
    <name type="scientific">Apibacter adventoris</name>
    <dbReference type="NCBI Taxonomy" id="1679466"/>
    <lineage>
        <taxon>Bacteria</taxon>
        <taxon>Pseudomonadati</taxon>
        <taxon>Bacteroidota</taxon>
        <taxon>Flavobacteriia</taxon>
        <taxon>Flavobacteriales</taxon>
        <taxon>Weeksellaceae</taxon>
        <taxon>Apibacter</taxon>
    </lineage>
</organism>
<evidence type="ECO:0000313" key="3">
    <source>
        <dbReference type="Proteomes" id="UP000238042"/>
    </source>
</evidence>
<evidence type="ECO:0000259" key="1">
    <source>
        <dbReference type="PROSITE" id="PS51831"/>
    </source>
</evidence>
<keyword evidence="2" id="KW-0378">Hydrolase</keyword>
<protein>
    <submittedName>
        <fullName evidence="2">Phosphohydrolase</fullName>
    </submittedName>
</protein>
<gene>
    <name evidence="2" type="ORF">C4S77_08165</name>
</gene>
<dbReference type="EMBL" id="PSZM01000040">
    <property type="protein sequence ID" value="PQL91814.1"/>
    <property type="molecule type" value="Genomic_DNA"/>
</dbReference>
<dbReference type="Proteomes" id="UP000238042">
    <property type="component" value="Unassembled WGS sequence"/>
</dbReference>
<dbReference type="PANTHER" id="PTHR11373:SF4">
    <property type="entry name" value="DEOXYNUCLEOSIDE TRIPHOSPHATE TRIPHOSPHOHYDROLASE SAMHD1"/>
    <property type="match status" value="1"/>
</dbReference>
<reference evidence="2 3" key="1">
    <citation type="submission" date="2018-02" db="EMBL/GenBank/DDBJ databases">
        <title>Genome sequences of Apibacter spp., gut symbionts of Asian honey bees.</title>
        <authorList>
            <person name="Kwong W.K."/>
            <person name="Steele M.I."/>
            <person name="Moran N.A."/>
        </authorList>
    </citation>
    <scope>NUCLEOTIDE SEQUENCE [LARGE SCALE GENOMIC DNA]</scope>
    <source>
        <strain evidence="3">wkB301</strain>
    </source>
</reference>
<sequence>MKEYKKETRINKKKIFNDPVLGFISISDELIFDLIEHPYFQRLRRISQTGLSYYVYPGATHTRFLHALGCMQLMHITLRSLKEKGVYISKDEERASKIAILLHDIGHGPFSHALESTIINGIHHEKISLTLMKLLNEEFNGKLSLAIDIFLDKYPRNFFHQLISSQIDLDRLDYLRRDSFFTGVSEGNVNSERIITMMNVIDDELVIDAKGIYSIEKYLTSRIFMYWQVYFHKTSVTAEFYLIEALKRAKKLFYKGQELPTTPTLQYFLTKTDFSDLKNEDLYQFSHLDDSDIISALQLWQYHDDKILRILSKSIIQRKLPVSLIMPKPLTNNVIEKLLIETEKIYNIKKGNYFIHQNKLNILPYNSTKDPIKLLLKSGKVIDLEKMNNQVFIKGLSKDIIKYHICVPREIGGFIQRFL</sequence>
<dbReference type="OrthoDB" id="9803619at2"/>
<dbReference type="SMART" id="SM00471">
    <property type="entry name" value="HDc"/>
    <property type="match status" value="1"/>
</dbReference>
<comment type="caution">
    <text evidence="2">The sequence shown here is derived from an EMBL/GenBank/DDBJ whole genome shotgun (WGS) entry which is preliminary data.</text>
</comment>
<proteinExistence type="predicted"/>
<dbReference type="InterPro" id="IPR003607">
    <property type="entry name" value="HD/PDEase_dom"/>
</dbReference>
<dbReference type="PANTHER" id="PTHR11373">
    <property type="entry name" value="DEOXYNUCLEOSIDE TRIPHOSPHATE TRIPHOSPHOHYDROLASE"/>
    <property type="match status" value="1"/>
</dbReference>
<dbReference type="GO" id="GO:0008832">
    <property type="term" value="F:dGTPase activity"/>
    <property type="evidence" value="ECO:0007669"/>
    <property type="project" value="TreeGrafter"/>
</dbReference>
<dbReference type="InterPro" id="IPR050135">
    <property type="entry name" value="dGTPase-like"/>
</dbReference>
<feature type="domain" description="HD" evidence="1">
    <location>
        <begin position="63"/>
        <end position="175"/>
    </location>
</feature>
<dbReference type="GO" id="GO:0006203">
    <property type="term" value="P:dGTP catabolic process"/>
    <property type="evidence" value="ECO:0007669"/>
    <property type="project" value="TreeGrafter"/>
</dbReference>
<dbReference type="Gene3D" id="1.10.3210.10">
    <property type="entry name" value="Hypothetical protein af1432"/>
    <property type="match status" value="1"/>
</dbReference>
<dbReference type="Pfam" id="PF19276">
    <property type="entry name" value="HD_assoc_2"/>
    <property type="match status" value="1"/>
</dbReference>
<keyword evidence="3" id="KW-1185">Reference proteome</keyword>
<name>A0A2S8AB79_9FLAO</name>
<dbReference type="InterPro" id="IPR006674">
    <property type="entry name" value="HD_domain"/>
</dbReference>
<dbReference type="RefSeq" id="WP_105247126.1">
    <property type="nucleotide sequence ID" value="NZ_PSZM01000040.1"/>
</dbReference>
<evidence type="ECO:0000313" key="2">
    <source>
        <dbReference type="EMBL" id="PQL91814.1"/>
    </source>
</evidence>
<dbReference type="InterPro" id="IPR045509">
    <property type="entry name" value="HD_assoc_2"/>
</dbReference>
<dbReference type="PROSITE" id="PS51831">
    <property type="entry name" value="HD"/>
    <property type="match status" value="1"/>
</dbReference>
<dbReference type="Pfam" id="PF01966">
    <property type="entry name" value="HD"/>
    <property type="match status" value="1"/>
</dbReference>